<comment type="caution">
    <text evidence="1">The sequence shown here is derived from an EMBL/GenBank/DDBJ whole genome shotgun (WGS) entry which is preliminary data.</text>
</comment>
<protein>
    <submittedName>
        <fullName evidence="1">Uncharacterized protein</fullName>
    </submittedName>
</protein>
<sequence>MKNYCHYTNFGVSMRPWEADNDGFLMTREDFESLPKSSWTASEAWVFDQNERIDA</sequence>
<dbReference type="AlphaFoldDB" id="A0A0G1W3T1"/>
<proteinExistence type="predicted"/>
<evidence type="ECO:0000313" key="2">
    <source>
        <dbReference type="Proteomes" id="UP000034588"/>
    </source>
</evidence>
<organism evidence="1 2">
    <name type="scientific">Candidatus Gottesmanbacteria bacterium GW2011_GWB1_49_7</name>
    <dbReference type="NCBI Taxonomy" id="1618448"/>
    <lineage>
        <taxon>Bacteria</taxon>
        <taxon>Candidatus Gottesmaniibacteriota</taxon>
    </lineage>
</organism>
<accession>A0A0G1W3T1</accession>
<dbReference type="Proteomes" id="UP000034588">
    <property type="component" value="Unassembled WGS sequence"/>
</dbReference>
<name>A0A0G1W3T1_9BACT</name>
<evidence type="ECO:0000313" key="1">
    <source>
        <dbReference type="EMBL" id="KKW13225.1"/>
    </source>
</evidence>
<gene>
    <name evidence="1" type="ORF">UY48_C0003G0047</name>
</gene>
<dbReference type="EMBL" id="LCQD01000003">
    <property type="protein sequence ID" value="KKW13225.1"/>
    <property type="molecule type" value="Genomic_DNA"/>
</dbReference>
<reference evidence="1 2" key="1">
    <citation type="journal article" date="2015" name="Nature">
        <title>rRNA introns, odd ribosomes, and small enigmatic genomes across a large radiation of phyla.</title>
        <authorList>
            <person name="Brown C.T."/>
            <person name="Hug L.A."/>
            <person name="Thomas B.C."/>
            <person name="Sharon I."/>
            <person name="Castelle C.J."/>
            <person name="Singh A."/>
            <person name="Wilkins M.J."/>
            <person name="Williams K.H."/>
            <person name="Banfield J.F."/>
        </authorList>
    </citation>
    <scope>NUCLEOTIDE SEQUENCE [LARGE SCALE GENOMIC DNA]</scope>
</reference>